<feature type="region of interest" description="Disordered" evidence="1">
    <location>
        <begin position="28"/>
        <end position="57"/>
    </location>
</feature>
<evidence type="ECO:0000313" key="2">
    <source>
        <dbReference type="EMBL" id="KAI5075874.1"/>
    </source>
</evidence>
<accession>A0A9D4UXK6</accession>
<feature type="non-terminal residue" evidence="2">
    <location>
        <position position="1"/>
    </location>
</feature>
<name>A0A9D4UXK6_ADICA</name>
<proteinExistence type="predicted"/>
<gene>
    <name evidence="2" type="ORF">GOP47_0009950</name>
</gene>
<keyword evidence="3" id="KW-1185">Reference proteome</keyword>
<organism evidence="2 3">
    <name type="scientific">Adiantum capillus-veneris</name>
    <name type="common">Maidenhair fern</name>
    <dbReference type="NCBI Taxonomy" id="13818"/>
    <lineage>
        <taxon>Eukaryota</taxon>
        <taxon>Viridiplantae</taxon>
        <taxon>Streptophyta</taxon>
        <taxon>Embryophyta</taxon>
        <taxon>Tracheophyta</taxon>
        <taxon>Polypodiopsida</taxon>
        <taxon>Polypodiidae</taxon>
        <taxon>Polypodiales</taxon>
        <taxon>Pteridineae</taxon>
        <taxon>Pteridaceae</taxon>
        <taxon>Vittarioideae</taxon>
        <taxon>Adiantum</taxon>
    </lineage>
</organism>
<dbReference type="EMBL" id="JABFUD020000009">
    <property type="protein sequence ID" value="KAI5075874.1"/>
    <property type="molecule type" value="Genomic_DNA"/>
</dbReference>
<comment type="caution">
    <text evidence="2">The sequence shown here is derived from an EMBL/GenBank/DDBJ whole genome shotgun (WGS) entry which is preliminary data.</text>
</comment>
<dbReference type="Proteomes" id="UP000886520">
    <property type="component" value="Chromosome 9"/>
</dbReference>
<evidence type="ECO:0000313" key="3">
    <source>
        <dbReference type="Proteomes" id="UP000886520"/>
    </source>
</evidence>
<dbReference type="AlphaFoldDB" id="A0A9D4UXK6"/>
<sequence>GGATQGGPTFRMRGTRGWGRALADGTRHVKIGQGGDGGWKGAEPPEGWPRGEGRKVVSRRDCRPNQVVVATRERERACQAGHRRAAWGELVKPGRDQVEETGIAGRGREQQTRL</sequence>
<evidence type="ECO:0000256" key="1">
    <source>
        <dbReference type="SAM" id="MobiDB-lite"/>
    </source>
</evidence>
<feature type="region of interest" description="Disordered" evidence="1">
    <location>
        <begin position="94"/>
        <end position="114"/>
    </location>
</feature>
<reference evidence="2" key="1">
    <citation type="submission" date="2021-01" db="EMBL/GenBank/DDBJ databases">
        <title>Adiantum capillus-veneris genome.</title>
        <authorList>
            <person name="Fang Y."/>
            <person name="Liao Q."/>
        </authorList>
    </citation>
    <scope>NUCLEOTIDE SEQUENCE</scope>
    <source>
        <strain evidence="2">H3</strain>
        <tissue evidence="2">Leaf</tissue>
    </source>
</reference>
<protein>
    <submittedName>
        <fullName evidence="2">Uncharacterized protein</fullName>
    </submittedName>
</protein>